<reference evidence="3 4" key="2">
    <citation type="journal article" date="2015" name="Biomed. Res. Int.">
        <title>Effects of Arsenite Resistance on the Growth and Functional Gene Expression of Leptospirillum ferriphilum and Acidithiobacillus thiooxidans in Pure Culture and Coculture.</title>
        <authorList>
            <person name="Jiang H."/>
            <person name="Liang Y."/>
            <person name="Yin H."/>
            <person name="Xiao Y."/>
            <person name="Guo X."/>
            <person name="Xu Y."/>
            <person name="Hu Q."/>
            <person name="Liu H."/>
            <person name="Liu X."/>
        </authorList>
    </citation>
    <scope>NUCLEOTIDE SEQUENCE [LARGE SCALE GENOMIC DNA]</scope>
    <source>
        <strain evidence="3 4">YSK</strain>
    </source>
</reference>
<sequence>MSKPSEPFSSEGRVRIRVRPGKKKDVLLLSGEEFSADLSAPAREGAANDRLLRNLSYWLAWPVSNIRIEKGESSRLKTIAIRGMTGEEVRKRLLACVQDSSNKD</sequence>
<dbReference type="PANTHER" id="PTHR13420:SF7">
    <property type="entry name" value="UPF0235 PROTEIN C15ORF40"/>
    <property type="match status" value="1"/>
</dbReference>
<dbReference type="AlphaFoldDB" id="A0A059XNV3"/>
<name>A0A059XNV3_9BACT</name>
<dbReference type="SMART" id="SM01152">
    <property type="entry name" value="DUF167"/>
    <property type="match status" value="1"/>
</dbReference>
<proteinExistence type="inferred from homology"/>
<dbReference type="RefSeq" id="WP_014960596.1">
    <property type="nucleotide sequence ID" value="NZ_CP007243.1"/>
</dbReference>
<evidence type="ECO:0000256" key="2">
    <source>
        <dbReference type="HAMAP-Rule" id="MF_00634"/>
    </source>
</evidence>
<dbReference type="EMBL" id="CP007243">
    <property type="protein sequence ID" value="AIA30204.1"/>
    <property type="molecule type" value="Genomic_DNA"/>
</dbReference>
<keyword evidence="4" id="KW-1185">Reference proteome</keyword>
<dbReference type="InterPro" id="IPR036591">
    <property type="entry name" value="YggU-like_sf"/>
</dbReference>
<dbReference type="PANTHER" id="PTHR13420">
    <property type="entry name" value="UPF0235 PROTEIN C15ORF40"/>
    <property type="match status" value="1"/>
</dbReference>
<dbReference type="Proteomes" id="UP000027059">
    <property type="component" value="Chromosome"/>
</dbReference>
<dbReference type="Gene3D" id="3.30.1200.10">
    <property type="entry name" value="YggU-like"/>
    <property type="match status" value="1"/>
</dbReference>
<dbReference type="HOGENOM" id="CLU_130694_6_0_0"/>
<gene>
    <name evidence="3" type="ORF">Y981_03745</name>
</gene>
<evidence type="ECO:0000256" key="1">
    <source>
        <dbReference type="ARBA" id="ARBA00010364"/>
    </source>
</evidence>
<accession>A0A059XNV3</accession>
<dbReference type="Pfam" id="PF02594">
    <property type="entry name" value="DUF167"/>
    <property type="match status" value="1"/>
</dbReference>
<protein>
    <recommendedName>
        <fullName evidence="2">UPF0235 protein Y981_03745</fullName>
    </recommendedName>
</protein>
<organism evidence="3 4">
    <name type="scientific">Leptospirillum ferriphilum YSK</name>
    <dbReference type="NCBI Taxonomy" id="1441628"/>
    <lineage>
        <taxon>Bacteria</taxon>
        <taxon>Pseudomonadati</taxon>
        <taxon>Nitrospirota</taxon>
        <taxon>Nitrospiria</taxon>
        <taxon>Nitrospirales</taxon>
        <taxon>Nitrospiraceae</taxon>
        <taxon>Leptospirillum</taxon>
    </lineage>
</organism>
<evidence type="ECO:0000313" key="4">
    <source>
        <dbReference type="Proteomes" id="UP000027059"/>
    </source>
</evidence>
<dbReference type="KEGG" id="lfp:Y981_03745"/>
<dbReference type="SUPFAM" id="SSF69786">
    <property type="entry name" value="YggU-like"/>
    <property type="match status" value="1"/>
</dbReference>
<evidence type="ECO:0000313" key="3">
    <source>
        <dbReference type="EMBL" id="AIA30204.1"/>
    </source>
</evidence>
<dbReference type="GO" id="GO:0005737">
    <property type="term" value="C:cytoplasm"/>
    <property type="evidence" value="ECO:0007669"/>
    <property type="project" value="TreeGrafter"/>
</dbReference>
<reference evidence="4" key="1">
    <citation type="submission" date="2014-02" db="EMBL/GenBank/DDBJ databases">
        <title>Complete genome sequence and comparative genomic analysis of the nitrogen-fixing bacterium Leptospirillum ferriphilum YSK.</title>
        <authorList>
            <person name="Guo X."/>
            <person name="Yin H."/>
            <person name="Liang Y."/>
            <person name="Hu Q."/>
            <person name="Ma L."/>
            <person name="Xiao Y."/>
            <person name="Zhang X."/>
            <person name="Qiu G."/>
            <person name="Liu X."/>
        </authorList>
    </citation>
    <scope>NUCLEOTIDE SEQUENCE [LARGE SCALE GENOMIC DNA]</scope>
    <source>
        <strain evidence="4">YSK</strain>
    </source>
</reference>
<comment type="similarity">
    <text evidence="1 2">Belongs to the UPF0235 family.</text>
</comment>
<dbReference type="HAMAP" id="MF_00634">
    <property type="entry name" value="UPF0235"/>
    <property type="match status" value="1"/>
</dbReference>
<dbReference type="NCBIfam" id="TIGR00251">
    <property type="entry name" value="DUF167 family protein"/>
    <property type="match status" value="1"/>
</dbReference>
<dbReference type="InterPro" id="IPR003746">
    <property type="entry name" value="DUF167"/>
</dbReference>